<protein>
    <submittedName>
        <fullName evidence="2">Uncharacterized protein</fullName>
    </submittedName>
</protein>
<evidence type="ECO:0000313" key="2">
    <source>
        <dbReference type="EMBL" id="KIU27461.1"/>
    </source>
</evidence>
<name>A0A0D1MIP8_9SPHN</name>
<dbReference type="EMBL" id="JXTP01000045">
    <property type="protein sequence ID" value="KIU27461.1"/>
    <property type="molecule type" value="Genomic_DNA"/>
</dbReference>
<dbReference type="Proteomes" id="UP000033203">
    <property type="component" value="Unassembled WGS sequence"/>
</dbReference>
<proteinExistence type="predicted"/>
<organism evidence="2 3">
    <name type="scientific">Sphingomonas melonis</name>
    <dbReference type="NCBI Taxonomy" id="152682"/>
    <lineage>
        <taxon>Bacteria</taxon>
        <taxon>Pseudomonadati</taxon>
        <taxon>Pseudomonadota</taxon>
        <taxon>Alphaproteobacteria</taxon>
        <taxon>Sphingomonadales</taxon>
        <taxon>Sphingomonadaceae</taxon>
        <taxon>Sphingomonas</taxon>
    </lineage>
</organism>
<evidence type="ECO:0000313" key="3">
    <source>
        <dbReference type="Proteomes" id="UP000033203"/>
    </source>
</evidence>
<gene>
    <name evidence="2" type="ORF">SR41_10255</name>
</gene>
<feature type="region of interest" description="Disordered" evidence="1">
    <location>
        <begin position="28"/>
        <end position="70"/>
    </location>
</feature>
<evidence type="ECO:0000256" key="1">
    <source>
        <dbReference type="SAM" id="MobiDB-lite"/>
    </source>
</evidence>
<comment type="caution">
    <text evidence="2">The sequence shown here is derived from an EMBL/GenBank/DDBJ whole genome shotgun (WGS) entry which is preliminary data.</text>
</comment>
<dbReference type="PATRIC" id="fig|1549858.7.peg.3868"/>
<reference evidence="2 3" key="1">
    <citation type="submission" date="2015-01" db="EMBL/GenBank/DDBJ databases">
        <title>Genome of Sphingomonas taxi strain 30a.</title>
        <authorList>
            <person name="Eevers N."/>
            <person name="Van Hamme J."/>
            <person name="Bottos E."/>
            <person name="Weyens N."/>
            <person name="Vangronsveld J."/>
        </authorList>
    </citation>
    <scope>NUCLEOTIDE SEQUENCE [LARGE SCALE GENOMIC DNA]</scope>
    <source>
        <strain evidence="2 3">30a</strain>
    </source>
</reference>
<dbReference type="AlphaFoldDB" id="A0A0D1MIP8"/>
<sequence length="70" mass="7685">MRPRHDPPSGRPVELSLAEALDTFARSWASRRRRHTPRRRGEPGGEPCPVEPNRPLDLSGGAAAALEFGD</sequence>
<accession>A0A0D1MIP8</accession>
<feature type="compositionally biased region" description="Basic residues" evidence="1">
    <location>
        <begin position="29"/>
        <end position="38"/>
    </location>
</feature>